<sequence>MSDDNQARYEPPPGGFKVGISTRIFKQEAEAKGKKKRRLQNACDMCRQVRTYDLVDCHIQPLIDTPSSMCVEPGFNRATFTLITRMAIGDSANMPGNVCSNCIAFNSECTHVLANSKKRGAPKTPIQPGEDRIPLNSAESPSESSTSNYVVNGNGRTLSSSTSPEQLEYQNLAHPGQELTSTVLSPSYSLPSDHIAAQRTVFELASYARSLEQRLSAIARQSPPSTSKVPASPSPPAVAALAAAPLQEAHSPQIVEHDGEEEGFVDINLSDPLRRFSMGDTDKIFYGRSSNMVFIKSALEMKSDYVGNKTQPLQMSKRPEFWNTYPWQHLSTPPPSPPLVFPSPTLAQLLVKHYFEDYNIHFPLLHRPSFERKFRDNLHLRDERFGLLLLSVCAIGSRFININDPRVLGEDVLEDEDGSGKQHSLGWKWYRQIGHRAMKTEFHTRPDVCELQLICNCIMFAQATSSPELCWALLGHGVRYAQECGVHRRNFGGPRLSVEKEQWKRAFWILVCIDMFMSAFLGRPRATNPVDYDLDLPVDCDDEYWEHPDPEMAFKQPPGVPSKSAFWVQFVKLLDIFGFAQRTIYAVRKPDPNSSLGGISFDQTALAELDQALNDWIDHIPHHLRWNPHMHKDNPIFFGQASSMYAGYYWVQIQIHRPFIQIRSNDHASRSMAYSSLAVCANAARSCSHVLDLGVREGGRGAPPFPSTQMALFNSAIVLLLNIWGGKRLGITLDPARELGDVYKCLNVLRSYEQRWQITGRLCDIITELISVGDIDTYTPSAPQPASLKRTRPTEEPVQGPYLAQEDDTKSMPMNNGPDASPYITPSMIEDSTNLGWSYGLPLHTRELSSLPIHVSTHDIFGGEQTTGEPQMMMSETDLSHIFNGDGSIGQYELHSSALNQLDNSALALWSDTPGGDRWEDWGPYVATMDELLRSVPPG</sequence>
<keyword evidence="5" id="KW-1185">Reference proteome</keyword>
<dbReference type="PANTHER" id="PTHR46910:SF38">
    <property type="entry name" value="ZN(2)-C6 FUNGAL-TYPE DOMAIN-CONTAINING PROTEIN"/>
    <property type="match status" value="1"/>
</dbReference>
<dbReference type="GO" id="GO:0006351">
    <property type="term" value="P:DNA-templated transcription"/>
    <property type="evidence" value="ECO:0007669"/>
    <property type="project" value="InterPro"/>
</dbReference>
<evidence type="ECO:0000256" key="2">
    <source>
        <dbReference type="SAM" id="MobiDB-lite"/>
    </source>
</evidence>
<protein>
    <submittedName>
        <fullName evidence="4">Gypsy retrotransposon integrase-like protein 1</fullName>
    </submittedName>
</protein>
<evidence type="ECO:0000259" key="3">
    <source>
        <dbReference type="SMART" id="SM00906"/>
    </source>
</evidence>
<proteinExistence type="predicted"/>
<feature type="compositionally biased region" description="Polar residues" evidence="2">
    <location>
        <begin position="148"/>
        <end position="164"/>
    </location>
</feature>
<feature type="region of interest" description="Disordered" evidence="2">
    <location>
        <begin position="117"/>
        <end position="164"/>
    </location>
</feature>
<dbReference type="SMART" id="SM00906">
    <property type="entry name" value="Fungal_trans"/>
    <property type="match status" value="1"/>
</dbReference>
<name>A0AAW0C7W2_9AGAR</name>
<dbReference type="GO" id="GO:0003677">
    <property type="term" value="F:DNA binding"/>
    <property type="evidence" value="ECO:0007669"/>
    <property type="project" value="InterPro"/>
</dbReference>
<feature type="region of interest" description="Disordered" evidence="2">
    <location>
        <begin position="780"/>
        <end position="815"/>
    </location>
</feature>
<dbReference type="InterPro" id="IPR050987">
    <property type="entry name" value="AtrR-like"/>
</dbReference>
<dbReference type="Pfam" id="PF04082">
    <property type="entry name" value="Fungal_trans"/>
    <property type="match status" value="1"/>
</dbReference>
<dbReference type="Proteomes" id="UP001383192">
    <property type="component" value="Unassembled WGS sequence"/>
</dbReference>
<comment type="caution">
    <text evidence="4">The sequence shown here is derived from an EMBL/GenBank/DDBJ whole genome shotgun (WGS) entry which is preliminary data.</text>
</comment>
<dbReference type="PANTHER" id="PTHR46910">
    <property type="entry name" value="TRANSCRIPTION FACTOR PDR1"/>
    <property type="match status" value="1"/>
</dbReference>
<dbReference type="GO" id="GO:0008270">
    <property type="term" value="F:zinc ion binding"/>
    <property type="evidence" value="ECO:0007669"/>
    <property type="project" value="InterPro"/>
</dbReference>
<dbReference type="AlphaFoldDB" id="A0AAW0C7W2"/>
<feature type="compositionally biased region" description="Low complexity" evidence="2">
    <location>
        <begin position="137"/>
        <end position="147"/>
    </location>
</feature>
<dbReference type="InterPro" id="IPR036864">
    <property type="entry name" value="Zn2-C6_fun-type_DNA-bd_sf"/>
</dbReference>
<dbReference type="CDD" id="cd12148">
    <property type="entry name" value="fungal_TF_MHR"/>
    <property type="match status" value="1"/>
</dbReference>
<evidence type="ECO:0000313" key="5">
    <source>
        <dbReference type="Proteomes" id="UP001383192"/>
    </source>
</evidence>
<dbReference type="EMBL" id="JAYKXP010000056">
    <property type="protein sequence ID" value="KAK7034648.1"/>
    <property type="molecule type" value="Genomic_DNA"/>
</dbReference>
<reference evidence="4 5" key="1">
    <citation type="submission" date="2024-01" db="EMBL/GenBank/DDBJ databases">
        <title>A draft genome for a cacao thread blight-causing isolate of Paramarasmius palmivorus.</title>
        <authorList>
            <person name="Baruah I.K."/>
            <person name="Bukari Y."/>
            <person name="Amoako-Attah I."/>
            <person name="Meinhardt L.W."/>
            <person name="Bailey B.A."/>
            <person name="Cohen S.P."/>
        </authorList>
    </citation>
    <scope>NUCLEOTIDE SEQUENCE [LARGE SCALE GENOMIC DNA]</scope>
    <source>
        <strain evidence="4 5">GH-12</strain>
    </source>
</reference>
<feature type="domain" description="Xylanolytic transcriptional activator regulatory" evidence="3">
    <location>
        <begin position="470"/>
        <end position="543"/>
    </location>
</feature>
<gene>
    <name evidence="4" type="primary">GIN1_14</name>
    <name evidence="4" type="ORF">VNI00_012290</name>
</gene>
<dbReference type="GO" id="GO:0000981">
    <property type="term" value="F:DNA-binding transcription factor activity, RNA polymerase II-specific"/>
    <property type="evidence" value="ECO:0007669"/>
    <property type="project" value="InterPro"/>
</dbReference>
<evidence type="ECO:0000313" key="4">
    <source>
        <dbReference type="EMBL" id="KAK7034648.1"/>
    </source>
</evidence>
<evidence type="ECO:0000256" key="1">
    <source>
        <dbReference type="ARBA" id="ARBA00023242"/>
    </source>
</evidence>
<organism evidence="4 5">
    <name type="scientific">Paramarasmius palmivorus</name>
    <dbReference type="NCBI Taxonomy" id="297713"/>
    <lineage>
        <taxon>Eukaryota</taxon>
        <taxon>Fungi</taxon>
        <taxon>Dikarya</taxon>
        <taxon>Basidiomycota</taxon>
        <taxon>Agaricomycotina</taxon>
        <taxon>Agaricomycetes</taxon>
        <taxon>Agaricomycetidae</taxon>
        <taxon>Agaricales</taxon>
        <taxon>Marasmiineae</taxon>
        <taxon>Marasmiaceae</taxon>
        <taxon>Paramarasmius</taxon>
    </lineage>
</organism>
<keyword evidence="1" id="KW-0539">Nucleus</keyword>
<dbReference type="InterPro" id="IPR007219">
    <property type="entry name" value="XnlR_reg_dom"/>
</dbReference>
<accession>A0AAW0C7W2</accession>
<dbReference type="Gene3D" id="4.10.240.10">
    <property type="entry name" value="Zn(2)-C6 fungal-type DNA-binding domain"/>
    <property type="match status" value="1"/>
</dbReference>